<dbReference type="InterPro" id="IPR005503">
    <property type="entry name" value="FliL"/>
</dbReference>
<proteinExistence type="predicted"/>
<keyword evidence="7" id="KW-0472">Membrane</keyword>
<protein>
    <submittedName>
        <fullName evidence="8">Unannotated protein</fullName>
    </submittedName>
</protein>
<dbReference type="GO" id="GO:0071973">
    <property type="term" value="P:bacterial-type flagellum-dependent cell motility"/>
    <property type="evidence" value="ECO:0007669"/>
    <property type="project" value="InterPro"/>
</dbReference>
<keyword evidence="3" id="KW-0145">Chemotaxis</keyword>
<name>A0A6J7HLB5_9ZZZZ</name>
<keyword evidence="2" id="KW-1003">Cell membrane</keyword>
<evidence type="ECO:0000256" key="5">
    <source>
        <dbReference type="ARBA" id="ARBA00022779"/>
    </source>
</evidence>
<organism evidence="8">
    <name type="scientific">freshwater metagenome</name>
    <dbReference type="NCBI Taxonomy" id="449393"/>
    <lineage>
        <taxon>unclassified sequences</taxon>
        <taxon>metagenomes</taxon>
        <taxon>ecological metagenomes</taxon>
    </lineage>
</organism>
<evidence type="ECO:0000256" key="2">
    <source>
        <dbReference type="ARBA" id="ARBA00022475"/>
    </source>
</evidence>
<dbReference type="GO" id="GO:0006935">
    <property type="term" value="P:chemotaxis"/>
    <property type="evidence" value="ECO:0007669"/>
    <property type="project" value="UniProtKB-KW"/>
</dbReference>
<keyword evidence="6" id="KW-1133">Transmembrane helix</keyword>
<dbReference type="Pfam" id="PF03748">
    <property type="entry name" value="FliL"/>
    <property type="match status" value="1"/>
</dbReference>
<evidence type="ECO:0000256" key="6">
    <source>
        <dbReference type="ARBA" id="ARBA00022989"/>
    </source>
</evidence>
<accession>A0A6J7HLB5</accession>
<dbReference type="GO" id="GO:0009425">
    <property type="term" value="C:bacterial-type flagellum basal body"/>
    <property type="evidence" value="ECO:0007669"/>
    <property type="project" value="InterPro"/>
</dbReference>
<dbReference type="EMBL" id="CAFBMK010000102">
    <property type="protein sequence ID" value="CAB4920138.1"/>
    <property type="molecule type" value="Genomic_DNA"/>
</dbReference>
<dbReference type="AlphaFoldDB" id="A0A6J7HLB5"/>
<reference evidence="8" key="1">
    <citation type="submission" date="2020-05" db="EMBL/GenBank/DDBJ databases">
        <authorList>
            <person name="Chiriac C."/>
            <person name="Salcher M."/>
            <person name="Ghai R."/>
            <person name="Kavagutti S V."/>
        </authorList>
    </citation>
    <scope>NUCLEOTIDE SEQUENCE</scope>
</reference>
<keyword evidence="5" id="KW-0283">Flagellar rotation</keyword>
<evidence type="ECO:0000256" key="3">
    <source>
        <dbReference type="ARBA" id="ARBA00022500"/>
    </source>
</evidence>
<comment type="subcellular location">
    <subcellularLocation>
        <location evidence="1">Cell membrane</location>
        <topology evidence="1">Single-pass membrane protein</topology>
    </subcellularLocation>
</comment>
<evidence type="ECO:0000256" key="1">
    <source>
        <dbReference type="ARBA" id="ARBA00004162"/>
    </source>
</evidence>
<sequence length="142" mass="15307">MSKKLIPLVLIAILAAGGVYKFLLSGPAEATEKPKIDGAVYVLPKDFLVNLADDRYAKFTVALVLAELPEPHGEETPPEGYGAMPEEGIVRGIVTDVVGAATGRQLSSTRGRKRVRTKLLKELKTATDLEVHEVAFPDIVVQ</sequence>
<evidence type="ECO:0000313" key="8">
    <source>
        <dbReference type="EMBL" id="CAB4920138.1"/>
    </source>
</evidence>
<dbReference type="GO" id="GO:0005886">
    <property type="term" value="C:plasma membrane"/>
    <property type="evidence" value="ECO:0007669"/>
    <property type="project" value="UniProtKB-SubCell"/>
</dbReference>
<evidence type="ECO:0000256" key="7">
    <source>
        <dbReference type="ARBA" id="ARBA00023136"/>
    </source>
</evidence>
<keyword evidence="4" id="KW-0812">Transmembrane</keyword>
<evidence type="ECO:0000256" key="4">
    <source>
        <dbReference type="ARBA" id="ARBA00022692"/>
    </source>
</evidence>
<gene>
    <name evidence="8" type="ORF">UFOPK3564_01786</name>
</gene>